<protein>
    <submittedName>
        <fullName evidence="3">Uncharacterized protein</fullName>
    </submittedName>
</protein>
<name>A0A3E0L6W6_9CHRO</name>
<dbReference type="EMBL" id="QQWC01000002">
    <property type="protein sequence ID" value="REJ43228.1"/>
    <property type="molecule type" value="Genomic_DNA"/>
</dbReference>
<feature type="region of interest" description="Disordered" evidence="2">
    <location>
        <begin position="888"/>
        <end position="922"/>
    </location>
</feature>
<sequence length="1052" mass="121751">MDKILWEQFIYGKFGDGNIGKDYEVTGYSSHLEGIEFKTFFKNYRFWKEQPTNTEDHYAIGIFPGSENIKPYGETKYLILAQLQPPMEPDQKGELKRRTVKRYFFQYRYVFIKEADLANFRYNILELLMSLSDQAIPVQKPEPSLSLSQKIPRVEPLEIELTENDLLASKNQLISFIKDLIDNNTQNLNLILKAISVLISDSNNFNARILLGTWEEDQEITLNYIQSIYLMLPAIYRSQISLVIGYIDVKTCKPANLMVSLISEQPSILPKGCEWLNSEHTIYSNLEEFAQVPEIEYVKALRKFFSEQPDENKIRKLVDELDDERLDKPLTEAGATLQTLLDNPSLVLNKIPSLSSNRDAVVIGLQRQQYSQNLAELAPRIDQVCALNRDRWEDIELLLKQLSEAHTLDSVLNFLDVLLNEKVWESPEANNLETLKQLKENPQGLSLAELINYTQNEPDKWTNLEPIAKTAFPNSKLGYLQFIDLTLGCSQKWREKFSRRVLYEWVSLAAQEPALLNQFSQKTTLAWDVFQANPAEYIDLLLKDKQDETSPPESRINVLIKCLSKLHVEVSKLSVARTKILQYVMESANSSDLMFKLVKKGFFAHLTQQEWQSLSEKIFEFPRELVDFIIGYLISINSPIDSNKEEYKQHSIKSAQKFAENSITDANKAGVFLETCQKLWFNKEELIEIVKILIDKALSPSSENGSSIIEALFLQLSAWKLHEEQKLGLNKEELLDIANIIIEKALPLSPENGSSIIDILFSQLFTWKFPEELLKDENTRSSDEFIGFLKLLPQARTKVEQLNNLFFVGFLYQLLLDKSYYQYLNTWRDSLTDDDEQKRCYYSDFKRVCFDFVEQHEQTEVDKYVKALSDENLKEESEHLRETCDSYIGKKSPEEQQVEQVQQELSNNTGEPDSSEETQPEIWQETYLKKLEELETKVETVEKNVSNIMSEVLSEIRKLKHKPSERGERDNEADVDNIKYSELLENSGNEPEDKKKSDGQPEPTKETSNGLVTIETSDESDELFPTFKKMINHLTKVPLIKRLIKILSFKIF</sequence>
<feature type="coiled-coil region" evidence="1">
    <location>
        <begin position="924"/>
        <end position="951"/>
    </location>
</feature>
<evidence type="ECO:0000313" key="4">
    <source>
        <dbReference type="Proteomes" id="UP000256873"/>
    </source>
</evidence>
<proteinExistence type="predicted"/>
<comment type="caution">
    <text evidence="3">The sequence shown here is derived from an EMBL/GenBank/DDBJ whole genome shotgun (WGS) entry which is preliminary data.</text>
</comment>
<feature type="compositionally biased region" description="Polar residues" evidence="2">
    <location>
        <begin position="1006"/>
        <end position="1015"/>
    </location>
</feature>
<evidence type="ECO:0000256" key="2">
    <source>
        <dbReference type="SAM" id="MobiDB-lite"/>
    </source>
</evidence>
<reference evidence="3 4" key="1">
    <citation type="submission" date="2017-10" db="EMBL/GenBank/DDBJ databases">
        <title>A large-scale comparative metagenomic study reveals the eutrophication-driven functional interactions in six Microcystis-epibionts communities.</title>
        <authorList>
            <person name="Li Q."/>
            <person name="Lin F."/>
        </authorList>
    </citation>
    <scope>NUCLEOTIDE SEQUENCE [LARGE SCALE GENOMIC DNA]</scope>
    <source>
        <strain evidence="3">TF09</strain>
    </source>
</reference>
<dbReference type="AlphaFoldDB" id="A0A3E0L6W6"/>
<feature type="compositionally biased region" description="Basic and acidic residues" evidence="2">
    <location>
        <begin position="960"/>
        <end position="979"/>
    </location>
</feature>
<accession>A0A3E0L6W6</accession>
<dbReference type="Proteomes" id="UP000256873">
    <property type="component" value="Unassembled WGS sequence"/>
</dbReference>
<organism evidence="3 4">
    <name type="scientific">Microcystis flos-aquae TF09</name>
    <dbReference type="NCBI Taxonomy" id="2060473"/>
    <lineage>
        <taxon>Bacteria</taxon>
        <taxon>Bacillati</taxon>
        <taxon>Cyanobacteriota</taxon>
        <taxon>Cyanophyceae</taxon>
        <taxon>Oscillatoriophycideae</taxon>
        <taxon>Chroococcales</taxon>
        <taxon>Microcystaceae</taxon>
        <taxon>Microcystis</taxon>
    </lineage>
</organism>
<gene>
    <name evidence="3" type="ORF">DWQ54_10215</name>
</gene>
<keyword evidence="1" id="KW-0175">Coiled coil</keyword>
<feature type="region of interest" description="Disordered" evidence="2">
    <location>
        <begin position="960"/>
        <end position="1016"/>
    </location>
</feature>
<evidence type="ECO:0000313" key="3">
    <source>
        <dbReference type="EMBL" id="REJ43228.1"/>
    </source>
</evidence>
<feature type="compositionally biased region" description="Basic and acidic residues" evidence="2">
    <location>
        <begin position="991"/>
        <end position="1005"/>
    </location>
</feature>
<evidence type="ECO:0000256" key="1">
    <source>
        <dbReference type="SAM" id="Coils"/>
    </source>
</evidence>